<dbReference type="Proteomes" id="UP000037755">
    <property type="component" value="Unassembled WGS sequence"/>
</dbReference>
<evidence type="ECO:0000256" key="1">
    <source>
        <dbReference type="SAM" id="Phobius"/>
    </source>
</evidence>
<evidence type="ECO:0000313" key="3">
    <source>
        <dbReference type="Proteomes" id="UP000037755"/>
    </source>
</evidence>
<sequence length="65" mass="7636">MIKVIYLIIYLLITAIPGHIERYNRRGYAKVRHGNYNKEKAVVVADTTKAKMKREFRFSKASNYS</sequence>
<evidence type="ECO:0000313" key="2">
    <source>
        <dbReference type="EMBL" id="KOS05599.1"/>
    </source>
</evidence>
<protein>
    <submittedName>
        <fullName evidence="2">Uncharacterized protein</fullName>
    </submittedName>
</protein>
<keyword evidence="1" id="KW-0812">Transmembrane</keyword>
<comment type="caution">
    <text evidence="2">The sequence shown here is derived from an EMBL/GenBank/DDBJ whole genome shotgun (WGS) entry which is preliminary data.</text>
</comment>
<feature type="transmembrane region" description="Helical" evidence="1">
    <location>
        <begin position="6"/>
        <end position="23"/>
    </location>
</feature>
<keyword evidence="1" id="KW-1133">Transmembrane helix</keyword>
<name>A0A0N0RQM0_9FLAO</name>
<keyword evidence="3" id="KW-1185">Reference proteome</keyword>
<gene>
    <name evidence="2" type="ORF">AM493_05790</name>
</gene>
<dbReference type="AlphaFoldDB" id="A0A0N0RQM0"/>
<organism evidence="2 3">
    <name type="scientific">Flavobacterium akiainvivens</name>
    <dbReference type="NCBI Taxonomy" id="1202724"/>
    <lineage>
        <taxon>Bacteria</taxon>
        <taxon>Pseudomonadati</taxon>
        <taxon>Bacteroidota</taxon>
        <taxon>Flavobacteriia</taxon>
        <taxon>Flavobacteriales</taxon>
        <taxon>Flavobacteriaceae</taxon>
        <taxon>Flavobacterium</taxon>
    </lineage>
</organism>
<dbReference type="EMBL" id="LIYD01000005">
    <property type="protein sequence ID" value="KOS05599.1"/>
    <property type="molecule type" value="Genomic_DNA"/>
</dbReference>
<dbReference type="PATRIC" id="fig|1202724.3.peg.1199"/>
<reference evidence="2 3" key="1">
    <citation type="submission" date="2015-08" db="EMBL/GenBank/DDBJ databases">
        <title>Whole genome sequence of Flavobacterium akiainvivens IK-1T, from decaying Wikstroemia oahuensis, an endemic Hawaiian shrub.</title>
        <authorList>
            <person name="Wan X."/>
            <person name="Hou S."/>
            <person name="Saito J."/>
            <person name="Donachie S."/>
        </authorList>
    </citation>
    <scope>NUCLEOTIDE SEQUENCE [LARGE SCALE GENOMIC DNA]</scope>
    <source>
        <strain evidence="2 3">IK-1</strain>
    </source>
</reference>
<proteinExistence type="predicted"/>
<keyword evidence="1" id="KW-0472">Membrane</keyword>
<accession>A0A0N0RQM0</accession>